<protein>
    <submittedName>
        <fullName evidence="6">LLM class flavin-dependent oxidoreductase</fullName>
    </submittedName>
</protein>
<keyword evidence="7" id="KW-1185">Reference proteome</keyword>
<evidence type="ECO:0000313" key="7">
    <source>
        <dbReference type="Proteomes" id="UP001595699"/>
    </source>
</evidence>
<organism evidence="6 7">
    <name type="scientific">Tenggerimyces flavus</name>
    <dbReference type="NCBI Taxonomy" id="1708749"/>
    <lineage>
        <taxon>Bacteria</taxon>
        <taxon>Bacillati</taxon>
        <taxon>Actinomycetota</taxon>
        <taxon>Actinomycetes</taxon>
        <taxon>Propionibacteriales</taxon>
        <taxon>Nocardioidaceae</taxon>
        <taxon>Tenggerimyces</taxon>
    </lineage>
</organism>
<sequence length="295" mass="32156">MRIGLILPMGDELEPGVPLPYAEIRALTLHAEAAGLDAVWTYDHLVGDKPESSADSPWEAWSVLTALAEATERISLGVLVLATPFRNPGVLARMADTVQDISNNRLVLGLGAGWHLPEFTAFGIPFKQRVSSFAEALEITTTMLRDGRATLNGQHNQADEAPIRDRPGRKAPEILVASKGPRMLELTAKYADTWNLAWFGQPTERYLDVNNALTQACEKIGRDPATLRRTVGLLVGEPKSDADENDRTLRGDAAFLAETFAKWEAEGISEIVCSTEPSTTKLVDLVAEATALLKR</sequence>
<comment type="caution">
    <text evidence="6">The sequence shown here is derived from an EMBL/GenBank/DDBJ whole genome shotgun (WGS) entry which is preliminary data.</text>
</comment>
<feature type="domain" description="Luciferase-like" evidence="5">
    <location>
        <begin position="1"/>
        <end position="244"/>
    </location>
</feature>
<evidence type="ECO:0000256" key="3">
    <source>
        <dbReference type="ARBA" id="ARBA00023002"/>
    </source>
</evidence>
<dbReference type="EMBL" id="JBHRZH010000036">
    <property type="protein sequence ID" value="MFC3765215.1"/>
    <property type="molecule type" value="Genomic_DNA"/>
</dbReference>
<dbReference type="Gene3D" id="3.20.20.30">
    <property type="entry name" value="Luciferase-like domain"/>
    <property type="match status" value="1"/>
</dbReference>
<keyword evidence="3" id="KW-0560">Oxidoreductase</keyword>
<dbReference type="InterPro" id="IPR050172">
    <property type="entry name" value="SsuD_RutA_monooxygenase"/>
</dbReference>
<name>A0ABV7YIM9_9ACTN</name>
<evidence type="ECO:0000313" key="6">
    <source>
        <dbReference type="EMBL" id="MFC3765215.1"/>
    </source>
</evidence>
<dbReference type="Pfam" id="PF00296">
    <property type="entry name" value="Bac_luciferase"/>
    <property type="match status" value="1"/>
</dbReference>
<evidence type="ECO:0000256" key="1">
    <source>
        <dbReference type="ARBA" id="ARBA00022630"/>
    </source>
</evidence>
<keyword evidence="4" id="KW-0503">Monooxygenase</keyword>
<dbReference type="RefSeq" id="WP_275577086.1">
    <property type="nucleotide sequence ID" value="NZ_JBHRZH010000036.1"/>
</dbReference>
<evidence type="ECO:0000256" key="2">
    <source>
        <dbReference type="ARBA" id="ARBA00022643"/>
    </source>
</evidence>
<proteinExistence type="predicted"/>
<accession>A0ABV7YIM9</accession>
<keyword evidence="2" id="KW-0288">FMN</keyword>
<dbReference type="Proteomes" id="UP001595699">
    <property type="component" value="Unassembled WGS sequence"/>
</dbReference>
<reference evidence="7" key="1">
    <citation type="journal article" date="2019" name="Int. J. Syst. Evol. Microbiol.">
        <title>The Global Catalogue of Microorganisms (GCM) 10K type strain sequencing project: providing services to taxonomists for standard genome sequencing and annotation.</title>
        <authorList>
            <consortium name="The Broad Institute Genomics Platform"/>
            <consortium name="The Broad Institute Genome Sequencing Center for Infectious Disease"/>
            <person name="Wu L."/>
            <person name="Ma J."/>
        </authorList>
    </citation>
    <scope>NUCLEOTIDE SEQUENCE [LARGE SCALE GENOMIC DNA]</scope>
    <source>
        <strain evidence="7">CGMCC 4.7241</strain>
    </source>
</reference>
<evidence type="ECO:0000259" key="5">
    <source>
        <dbReference type="Pfam" id="PF00296"/>
    </source>
</evidence>
<gene>
    <name evidence="6" type="ORF">ACFOUW_30575</name>
</gene>
<dbReference type="PANTHER" id="PTHR42847:SF4">
    <property type="entry name" value="ALKANESULFONATE MONOOXYGENASE-RELATED"/>
    <property type="match status" value="1"/>
</dbReference>
<dbReference type="InterPro" id="IPR036661">
    <property type="entry name" value="Luciferase-like_sf"/>
</dbReference>
<keyword evidence="1" id="KW-0285">Flavoprotein</keyword>
<evidence type="ECO:0000256" key="4">
    <source>
        <dbReference type="ARBA" id="ARBA00023033"/>
    </source>
</evidence>
<dbReference type="InterPro" id="IPR011251">
    <property type="entry name" value="Luciferase-like_dom"/>
</dbReference>
<dbReference type="PANTHER" id="PTHR42847">
    <property type="entry name" value="ALKANESULFONATE MONOOXYGENASE"/>
    <property type="match status" value="1"/>
</dbReference>
<dbReference type="SUPFAM" id="SSF51679">
    <property type="entry name" value="Bacterial luciferase-like"/>
    <property type="match status" value="1"/>
</dbReference>